<dbReference type="AlphaFoldDB" id="A0A3N2G6H6"/>
<protein>
    <submittedName>
        <fullName evidence="4">Glycosyl hydrolase family 12</fullName>
    </submittedName>
</protein>
<evidence type="ECO:0000313" key="5">
    <source>
        <dbReference type="Proteomes" id="UP000274843"/>
    </source>
</evidence>
<reference evidence="4 5" key="1">
    <citation type="submission" date="2018-11" db="EMBL/GenBank/DDBJ databases">
        <title>Sequencing the genomes of 1000 actinobacteria strains.</title>
        <authorList>
            <person name="Klenk H.-P."/>
        </authorList>
    </citation>
    <scope>NUCLEOTIDE SEQUENCE [LARGE SCALE GENOMIC DNA]</scope>
    <source>
        <strain evidence="4 5">DSM 44348</strain>
    </source>
</reference>
<gene>
    <name evidence="4" type="ORF">EDD35_8002</name>
</gene>
<dbReference type="Proteomes" id="UP000274843">
    <property type="component" value="Unassembled WGS sequence"/>
</dbReference>
<dbReference type="InterPro" id="IPR002594">
    <property type="entry name" value="GH12"/>
</dbReference>
<comment type="caution">
    <text evidence="4">The sequence shown here is derived from an EMBL/GenBank/DDBJ whole genome shotgun (WGS) entry which is preliminary data.</text>
</comment>
<proteinExistence type="inferred from homology"/>
<dbReference type="PANTHER" id="PTHR34002:SF9">
    <property type="entry name" value="XYLOGLUCAN-SPECIFIC ENDO-BETA-1,4-GLUCANASE A"/>
    <property type="match status" value="1"/>
</dbReference>
<evidence type="ECO:0000313" key="4">
    <source>
        <dbReference type="EMBL" id="ROS32238.1"/>
    </source>
</evidence>
<dbReference type="GO" id="GO:0008810">
    <property type="term" value="F:cellulase activity"/>
    <property type="evidence" value="ECO:0007669"/>
    <property type="project" value="InterPro"/>
</dbReference>
<organism evidence="4 5">
    <name type="scientific">Amycolatopsis thermoflava</name>
    <dbReference type="NCBI Taxonomy" id="84480"/>
    <lineage>
        <taxon>Bacteria</taxon>
        <taxon>Bacillati</taxon>
        <taxon>Actinomycetota</taxon>
        <taxon>Actinomycetes</taxon>
        <taxon>Pseudonocardiales</taxon>
        <taxon>Pseudonocardiaceae</taxon>
        <taxon>Amycolatopsis</taxon>
        <taxon>Amycolatopsis methanolica group</taxon>
    </lineage>
</organism>
<keyword evidence="2" id="KW-0624">Polysaccharide degradation</keyword>
<dbReference type="SUPFAM" id="SSF49899">
    <property type="entry name" value="Concanavalin A-like lectins/glucanases"/>
    <property type="match status" value="1"/>
</dbReference>
<feature type="region of interest" description="Disordered" evidence="3">
    <location>
        <begin position="15"/>
        <end position="107"/>
    </location>
</feature>
<keyword evidence="2" id="KW-0326">Glycosidase</keyword>
<keyword evidence="5" id="KW-1185">Reference proteome</keyword>
<comment type="similarity">
    <text evidence="1 2">Belongs to the glycosyl hydrolase 12 (cellulase H) family.</text>
</comment>
<keyword evidence="2 4" id="KW-0378">Hydrolase</keyword>
<accession>A0A3N2G6H6</accession>
<dbReference type="Gene3D" id="2.60.120.180">
    <property type="match status" value="1"/>
</dbReference>
<dbReference type="PANTHER" id="PTHR34002">
    <property type="entry name" value="BLR1656 PROTEIN"/>
    <property type="match status" value="1"/>
</dbReference>
<evidence type="ECO:0000256" key="1">
    <source>
        <dbReference type="ARBA" id="ARBA00005519"/>
    </source>
</evidence>
<dbReference type="InterPro" id="IPR013320">
    <property type="entry name" value="ConA-like_dom_sf"/>
</dbReference>
<evidence type="ECO:0000256" key="2">
    <source>
        <dbReference type="RuleBase" id="RU361163"/>
    </source>
</evidence>
<dbReference type="Pfam" id="PF01670">
    <property type="entry name" value="Glyco_hydro_12"/>
    <property type="match status" value="1"/>
</dbReference>
<sequence>MLAAPLVLLSAAACDPGSSWATQASRGGPAPSSSASAAPGTTSAAASSTTSTPPITSSTPSSTTPSSTTPLSTSATSRSGTSTSATSAASTPAPEKTCADPVFTTSDPDGGWSDGGYYVHNNMWNQDEAGPETLHACAHDNWYVDSTQPDSTSVKTYPNVHKDINNLDGAPLSEYSTITSTFAGRGPATGIYDVAYDIWLNGVGQQPGVTELMVWTENHNQVPSGEKVATYTAGGVTYDVWANGSGYLAFVAQSTQYSGNIDIKAMIDWSVGRGYIPPNPTVNQLGYGIEFCSTGGVPARFTVSDFSVTMN</sequence>
<keyword evidence="2" id="KW-0119">Carbohydrate metabolism</keyword>
<name>A0A3N2G6H6_9PSEU</name>
<feature type="compositionally biased region" description="Low complexity" evidence="3">
    <location>
        <begin position="29"/>
        <end position="91"/>
    </location>
</feature>
<dbReference type="EMBL" id="RKHY01000002">
    <property type="protein sequence ID" value="ROS32238.1"/>
    <property type="molecule type" value="Genomic_DNA"/>
</dbReference>
<dbReference type="GO" id="GO:0000272">
    <property type="term" value="P:polysaccharide catabolic process"/>
    <property type="evidence" value="ECO:0007669"/>
    <property type="project" value="UniProtKB-KW"/>
</dbReference>
<evidence type="ECO:0000256" key="3">
    <source>
        <dbReference type="SAM" id="MobiDB-lite"/>
    </source>
</evidence>
<dbReference type="InterPro" id="IPR013319">
    <property type="entry name" value="GH11/12"/>
</dbReference>